<evidence type="ECO:0000313" key="9">
    <source>
        <dbReference type="Proteomes" id="UP000507470"/>
    </source>
</evidence>
<dbReference type="InterPro" id="IPR051181">
    <property type="entry name" value="CAF1_poly(A)_ribonucleases"/>
</dbReference>
<dbReference type="InterPro" id="IPR000571">
    <property type="entry name" value="Znf_CCCH"/>
</dbReference>
<dbReference type="Gene3D" id="6.10.250.3220">
    <property type="match status" value="1"/>
</dbReference>
<sequence length="497" mass="57029">MFFIDKTCGGKNRKIEKVKIIFVRSYNIQTIWPSLMLALKSATYVAIDTELSGIGDRKTLNARQIEERYKSMSESAKSRSIVSLGFSCFKLTEVTACNRSPVTNGDGDDCNDENNFPKSNKWVFSVQTFNITALCSDEYIVEPPSLEFLVDHGFDFNKQYAKGISYYRGPDRPDFPGPSFLRQLFISVLVSEVPVVFHNALMDLMFLYQNLYTNLPTSSSMFLADLTEMFPNGMIDTKYVTDFQHRMPASYLEYVFRKRQRDNYFGIESHRSYSAIDIPNYAKMSDQVIVCNVKLPQSYTTDIPEEQIDKLKDSVCEVFGGHGWCGKGSKCKRSHDIDLILDLDQFVQTKKRRKRKRRRHNRENSELSEESKETFDDSIQEEVTPMENVEENECHVKDITLPADILKKPVEIVRSGSHRAGFDAFMTGFILSTYIAQYGSYNGSFLLKDLGVDQMKNSIYLTGKDHPLNIVKSSFSKTSKEHRDKFMKLKVGRPLES</sequence>
<name>A0A6J8AU25_MYTCO</name>
<evidence type="ECO:0000256" key="4">
    <source>
        <dbReference type="ARBA" id="ARBA00022833"/>
    </source>
</evidence>
<feature type="compositionally biased region" description="Basic residues" evidence="6">
    <location>
        <begin position="352"/>
        <end position="361"/>
    </location>
</feature>
<evidence type="ECO:0000256" key="5">
    <source>
        <dbReference type="PROSITE-ProRule" id="PRU00723"/>
    </source>
</evidence>
<evidence type="ECO:0000313" key="8">
    <source>
        <dbReference type="EMBL" id="CAC5372204.1"/>
    </source>
</evidence>
<dbReference type="Gene3D" id="3.30.420.10">
    <property type="entry name" value="Ribonuclease H-like superfamily/Ribonuclease H"/>
    <property type="match status" value="1"/>
</dbReference>
<dbReference type="AlphaFoldDB" id="A0A6J8AU25"/>
<proteinExistence type="inferred from homology"/>
<organism evidence="8 9">
    <name type="scientific">Mytilus coruscus</name>
    <name type="common">Sea mussel</name>
    <dbReference type="NCBI Taxonomy" id="42192"/>
    <lineage>
        <taxon>Eukaryota</taxon>
        <taxon>Metazoa</taxon>
        <taxon>Spiralia</taxon>
        <taxon>Lophotrochozoa</taxon>
        <taxon>Mollusca</taxon>
        <taxon>Bivalvia</taxon>
        <taxon>Autobranchia</taxon>
        <taxon>Pteriomorphia</taxon>
        <taxon>Mytilida</taxon>
        <taxon>Mytiloidea</taxon>
        <taxon>Mytilidae</taxon>
        <taxon>Mytilinae</taxon>
        <taxon>Mytilus</taxon>
    </lineage>
</organism>
<evidence type="ECO:0000256" key="3">
    <source>
        <dbReference type="ARBA" id="ARBA00022771"/>
    </source>
</evidence>
<dbReference type="Pfam" id="PF04857">
    <property type="entry name" value="CAF1"/>
    <property type="match status" value="2"/>
</dbReference>
<evidence type="ECO:0000259" key="7">
    <source>
        <dbReference type="PROSITE" id="PS50103"/>
    </source>
</evidence>
<evidence type="ECO:0000256" key="1">
    <source>
        <dbReference type="ARBA" id="ARBA00008372"/>
    </source>
</evidence>
<dbReference type="Proteomes" id="UP000507470">
    <property type="component" value="Unassembled WGS sequence"/>
</dbReference>
<dbReference type="GO" id="GO:0015030">
    <property type="term" value="C:Cajal body"/>
    <property type="evidence" value="ECO:0007669"/>
    <property type="project" value="TreeGrafter"/>
</dbReference>
<dbReference type="PANTHER" id="PTHR15092">
    <property type="entry name" value="POLY A -SPECIFIC RIBONUCLEASE/TARGET OF EGR1, MEMBER 1"/>
    <property type="match status" value="1"/>
</dbReference>
<accession>A0A6J8AU25</accession>
<comment type="similarity">
    <text evidence="1">Belongs to the CAF1 family.</text>
</comment>
<dbReference type="InterPro" id="IPR006941">
    <property type="entry name" value="RNase_CAF1"/>
</dbReference>
<dbReference type="InterPro" id="IPR012337">
    <property type="entry name" value="RNaseH-like_sf"/>
</dbReference>
<dbReference type="PANTHER" id="PTHR15092:SF37">
    <property type="entry name" value="TARGET OF EGR1 PROTEIN 1"/>
    <property type="match status" value="1"/>
</dbReference>
<feature type="zinc finger region" description="C3H1-type" evidence="5">
    <location>
        <begin position="310"/>
        <end position="338"/>
    </location>
</feature>
<dbReference type="GO" id="GO:0017069">
    <property type="term" value="F:snRNA binding"/>
    <property type="evidence" value="ECO:0007669"/>
    <property type="project" value="TreeGrafter"/>
</dbReference>
<evidence type="ECO:0000256" key="2">
    <source>
        <dbReference type="ARBA" id="ARBA00022723"/>
    </source>
</evidence>
<dbReference type="SUPFAM" id="SSF90229">
    <property type="entry name" value="CCCH zinc finger"/>
    <property type="match status" value="1"/>
</dbReference>
<reference evidence="8 9" key="1">
    <citation type="submission" date="2020-06" db="EMBL/GenBank/DDBJ databases">
        <authorList>
            <person name="Li R."/>
            <person name="Bekaert M."/>
        </authorList>
    </citation>
    <scope>NUCLEOTIDE SEQUENCE [LARGE SCALE GENOMIC DNA]</scope>
    <source>
        <strain evidence="9">wild</strain>
    </source>
</reference>
<evidence type="ECO:0000256" key="6">
    <source>
        <dbReference type="SAM" id="MobiDB-lite"/>
    </source>
</evidence>
<dbReference type="InterPro" id="IPR036397">
    <property type="entry name" value="RNaseH_sf"/>
</dbReference>
<feature type="compositionally biased region" description="Basic and acidic residues" evidence="6">
    <location>
        <begin position="362"/>
        <end position="375"/>
    </location>
</feature>
<dbReference type="InterPro" id="IPR036855">
    <property type="entry name" value="Znf_CCCH_sf"/>
</dbReference>
<keyword evidence="4 5" id="KW-0862">Zinc</keyword>
<dbReference type="PROSITE" id="PS50103">
    <property type="entry name" value="ZF_C3H1"/>
    <property type="match status" value="1"/>
</dbReference>
<keyword evidence="3 5" id="KW-0863">Zinc-finger</keyword>
<feature type="region of interest" description="Disordered" evidence="6">
    <location>
        <begin position="352"/>
        <end position="378"/>
    </location>
</feature>
<keyword evidence="2 5" id="KW-0479">Metal-binding</keyword>
<dbReference type="EMBL" id="CACVKT020001843">
    <property type="protein sequence ID" value="CAC5372204.1"/>
    <property type="molecule type" value="Genomic_DNA"/>
</dbReference>
<dbReference type="SUPFAM" id="SSF53098">
    <property type="entry name" value="Ribonuclease H-like"/>
    <property type="match status" value="1"/>
</dbReference>
<gene>
    <name evidence="8" type="ORF">MCOR_10372</name>
</gene>
<keyword evidence="9" id="KW-1185">Reference proteome</keyword>
<dbReference type="GO" id="GO:0008270">
    <property type="term" value="F:zinc ion binding"/>
    <property type="evidence" value="ECO:0007669"/>
    <property type="project" value="UniProtKB-KW"/>
</dbReference>
<feature type="domain" description="C3H1-type" evidence="7">
    <location>
        <begin position="310"/>
        <end position="338"/>
    </location>
</feature>
<protein>
    <submittedName>
        <fullName evidence="8">TOE1</fullName>
    </submittedName>
</protein>
<dbReference type="OrthoDB" id="414075at2759"/>
<dbReference type="GO" id="GO:0034472">
    <property type="term" value="P:snRNA 3'-end processing"/>
    <property type="evidence" value="ECO:0007669"/>
    <property type="project" value="TreeGrafter"/>
</dbReference>
<dbReference type="GO" id="GO:0000175">
    <property type="term" value="F:3'-5'-RNA exonuclease activity"/>
    <property type="evidence" value="ECO:0007669"/>
    <property type="project" value="TreeGrafter"/>
</dbReference>